<dbReference type="EMBL" id="JANPWB010000012">
    <property type="protein sequence ID" value="KAJ1114901.1"/>
    <property type="molecule type" value="Genomic_DNA"/>
</dbReference>
<organism evidence="2 3">
    <name type="scientific">Pleurodeles waltl</name>
    <name type="common">Iberian ribbed newt</name>
    <dbReference type="NCBI Taxonomy" id="8319"/>
    <lineage>
        <taxon>Eukaryota</taxon>
        <taxon>Metazoa</taxon>
        <taxon>Chordata</taxon>
        <taxon>Craniata</taxon>
        <taxon>Vertebrata</taxon>
        <taxon>Euteleostomi</taxon>
        <taxon>Amphibia</taxon>
        <taxon>Batrachia</taxon>
        <taxon>Caudata</taxon>
        <taxon>Salamandroidea</taxon>
        <taxon>Salamandridae</taxon>
        <taxon>Pleurodelinae</taxon>
        <taxon>Pleurodeles</taxon>
    </lineage>
</organism>
<dbReference type="Proteomes" id="UP001066276">
    <property type="component" value="Chromosome 8"/>
</dbReference>
<sequence length="249" mass="27878">MTLTSLEMEIERTTEQEKVDNLMDLQLYPGGRGRATKEDGRLCPELCAVSVPRRQRGPYGGRKITLTHDETPPQPPSSRPEPQHPVAESLPAGSASQRKNGLQRGRSRVFSTRKSALLRTEEPCSGDPEEPPNAQDLRSHVETRSRAPGDLRCTTLREAQLRGRSRALESREETASLPLRRLEPQAQPSAPEYQRETASIYPPSAPPRLNTLSPPPRREAGGMGEKQRQRQRAVRGTRRVGEEKRTRTV</sequence>
<feature type="region of interest" description="Disordered" evidence="1">
    <location>
        <begin position="49"/>
        <end position="249"/>
    </location>
</feature>
<feature type="compositionally biased region" description="Basic residues" evidence="1">
    <location>
        <begin position="229"/>
        <end position="238"/>
    </location>
</feature>
<reference evidence="2" key="1">
    <citation type="journal article" date="2022" name="bioRxiv">
        <title>Sequencing and chromosome-scale assembly of the giantPleurodeles waltlgenome.</title>
        <authorList>
            <person name="Brown T."/>
            <person name="Elewa A."/>
            <person name="Iarovenko S."/>
            <person name="Subramanian E."/>
            <person name="Araus A.J."/>
            <person name="Petzold A."/>
            <person name="Susuki M."/>
            <person name="Suzuki K.-i.T."/>
            <person name="Hayashi T."/>
            <person name="Toyoda A."/>
            <person name="Oliveira C."/>
            <person name="Osipova E."/>
            <person name="Leigh N.D."/>
            <person name="Simon A."/>
            <person name="Yun M.H."/>
        </authorList>
    </citation>
    <scope>NUCLEOTIDE SEQUENCE</scope>
    <source>
        <strain evidence="2">20211129_DDA</strain>
        <tissue evidence="2">Liver</tissue>
    </source>
</reference>
<gene>
    <name evidence="2" type="ORF">NDU88_003131</name>
</gene>
<proteinExistence type="predicted"/>
<dbReference type="AlphaFoldDB" id="A0AAV7NFY9"/>
<accession>A0AAV7NFY9</accession>
<evidence type="ECO:0000256" key="1">
    <source>
        <dbReference type="SAM" id="MobiDB-lite"/>
    </source>
</evidence>
<name>A0AAV7NFY9_PLEWA</name>
<keyword evidence="3" id="KW-1185">Reference proteome</keyword>
<feature type="compositionally biased region" description="Basic and acidic residues" evidence="1">
    <location>
        <begin position="239"/>
        <end position="249"/>
    </location>
</feature>
<feature type="compositionally biased region" description="Basic and acidic residues" evidence="1">
    <location>
        <begin position="216"/>
        <end position="228"/>
    </location>
</feature>
<protein>
    <submittedName>
        <fullName evidence="2">Uncharacterized protein</fullName>
    </submittedName>
</protein>
<comment type="caution">
    <text evidence="2">The sequence shown here is derived from an EMBL/GenBank/DDBJ whole genome shotgun (WGS) entry which is preliminary data.</text>
</comment>
<evidence type="ECO:0000313" key="2">
    <source>
        <dbReference type="EMBL" id="KAJ1114901.1"/>
    </source>
</evidence>
<evidence type="ECO:0000313" key="3">
    <source>
        <dbReference type="Proteomes" id="UP001066276"/>
    </source>
</evidence>
<feature type="compositionally biased region" description="Basic and acidic residues" evidence="1">
    <location>
        <begin position="137"/>
        <end position="149"/>
    </location>
</feature>